<name>A0A5B9N7I0_9CAUD</name>
<evidence type="ECO:0000313" key="2">
    <source>
        <dbReference type="EMBL" id="QEG08785.1"/>
    </source>
</evidence>
<dbReference type="EMBL" id="MK813941">
    <property type="protein sequence ID" value="QEG08785.1"/>
    <property type="molecule type" value="Genomic_DNA"/>
</dbReference>
<reference evidence="2 3" key="1">
    <citation type="submission" date="2019-04" db="EMBL/GenBank/DDBJ databases">
        <title>Nine Novel Phages from a Plateau Lake in Southwest China Provide Insights into Aeromonas Phage Diversity.</title>
        <authorList>
            <person name="Xiao W."/>
            <person name="Bai M."/>
            <person name="Wang Y."/>
            <person name="Cui X."/>
        </authorList>
    </citation>
    <scope>NUCLEOTIDE SEQUENCE [LARGE SCALE GENOMIC DNA]</scope>
</reference>
<dbReference type="Pfam" id="PF05970">
    <property type="entry name" value="PIF1"/>
    <property type="match status" value="1"/>
</dbReference>
<evidence type="ECO:0000259" key="1">
    <source>
        <dbReference type="Pfam" id="PF05970"/>
    </source>
</evidence>
<organism evidence="2 3">
    <name type="scientific">Aeromonas phage 4L372XY</name>
    <dbReference type="NCBI Taxonomy" id="2588520"/>
    <lineage>
        <taxon>Viruses</taxon>
        <taxon>Duplodnaviria</taxon>
        <taxon>Heunggongvirae</taxon>
        <taxon>Uroviricota</taxon>
        <taxon>Caudoviricetes</taxon>
        <taxon>Plateaulakevirus</taxon>
        <taxon>Plateaulakevirus pv4L372XY</taxon>
    </lineage>
</organism>
<sequence length="418" mass="46891">MATTDQALAAILSGHNVEILGGAGRGKSTLINSLSNFFNGYMLKVGPTGSSALNVGGQTLHRTFGLALEPFIEGVTLKRNLKKERAAILKSPEIQMLVIDEVGACRVDRVTELDWTLRKYRDKDKPFGGLQVIMTGDYLQLAPVVTDSDRKIMQPHYNSPYAFDSQAYKDGDFKTVVLTQNFRQSDSEQQKILDYLRLGENKQLIVEYLNDVCYNTNKAPNNPVVLAPTNKMVDEHNYYHLTNLSGKSKIFKAVVKGDFKEEPSPKIVELKVGCRVLTTINDEEERYVNGSSGTVSRINRNSVTVELDNGNTIDFEPKTSYNYELFVDMSSKVREKVVGSYTQIPLRLGAAISIHRSQGMTLGEVDLQLGHYPLFGNSMLYVSVSRCRDLNNLKINRRLTVKDIVVDQYVVDHVKKFM</sequence>
<keyword evidence="3" id="KW-1185">Reference proteome</keyword>
<dbReference type="Gene3D" id="2.30.30.940">
    <property type="match status" value="1"/>
</dbReference>
<dbReference type="GeneID" id="55617241"/>
<dbReference type="CDD" id="cd18809">
    <property type="entry name" value="SF1_C_RecD"/>
    <property type="match status" value="1"/>
</dbReference>
<dbReference type="PANTHER" id="PTHR47642">
    <property type="entry name" value="ATP-DEPENDENT DNA HELICASE"/>
    <property type="match status" value="1"/>
</dbReference>
<feature type="domain" description="DNA helicase Pif1-like DEAD-box helicase" evidence="1">
    <location>
        <begin position="13"/>
        <end position="190"/>
    </location>
</feature>
<evidence type="ECO:0000313" key="3">
    <source>
        <dbReference type="Proteomes" id="UP000325103"/>
    </source>
</evidence>
<dbReference type="Proteomes" id="UP000325103">
    <property type="component" value="Segment"/>
</dbReference>
<proteinExistence type="predicted"/>
<dbReference type="GO" id="GO:0003678">
    <property type="term" value="F:DNA helicase activity"/>
    <property type="evidence" value="ECO:0007669"/>
    <property type="project" value="InterPro"/>
</dbReference>
<dbReference type="InterPro" id="IPR027417">
    <property type="entry name" value="P-loop_NTPase"/>
</dbReference>
<dbReference type="RefSeq" id="YP_009846869.1">
    <property type="nucleotide sequence ID" value="NC_048772.1"/>
</dbReference>
<dbReference type="KEGG" id="vg:55617241"/>
<dbReference type="SUPFAM" id="SSF52540">
    <property type="entry name" value="P-loop containing nucleoside triphosphate hydrolases"/>
    <property type="match status" value="2"/>
</dbReference>
<dbReference type="Gene3D" id="3.40.50.300">
    <property type="entry name" value="P-loop containing nucleotide triphosphate hydrolases"/>
    <property type="match status" value="1"/>
</dbReference>
<dbReference type="InterPro" id="IPR010285">
    <property type="entry name" value="DNA_helicase_pif1-like_DEAD"/>
</dbReference>
<dbReference type="GO" id="GO:0000723">
    <property type="term" value="P:telomere maintenance"/>
    <property type="evidence" value="ECO:0007669"/>
    <property type="project" value="InterPro"/>
</dbReference>
<dbReference type="InterPro" id="IPR051055">
    <property type="entry name" value="PIF1_helicase"/>
</dbReference>
<dbReference type="GO" id="GO:0006281">
    <property type="term" value="P:DNA repair"/>
    <property type="evidence" value="ECO:0007669"/>
    <property type="project" value="InterPro"/>
</dbReference>
<accession>A0A5B9N7I0</accession>
<gene>
    <name evidence="2" type="primary">4L372XY_070</name>
</gene>
<protein>
    <recommendedName>
        <fullName evidence="1">DNA helicase Pif1-like DEAD-box helicase domain-containing protein</fullName>
    </recommendedName>
</protein>